<name>A0AAE1HPR8_9NEOP</name>
<reference evidence="1" key="2">
    <citation type="journal article" date="2023" name="BMC Genomics">
        <title>Pest status, molecular evolution, and epigenetic factors derived from the genome assembly of Frankliniella fusca, a thysanopteran phytovirus vector.</title>
        <authorList>
            <person name="Catto M.A."/>
            <person name="Labadie P.E."/>
            <person name="Jacobson A.L."/>
            <person name="Kennedy G.G."/>
            <person name="Srinivasan R."/>
            <person name="Hunt B.G."/>
        </authorList>
    </citation>
    <scope>NUCLEOTIDE SEQUENCE</scope>
    <source>
        <strain evidence="1">PL_HMW_Pooled</strain>
    </source>
</reference>
<comment type="caution">
    <text evidence="1">The sequence shown here is derived from an EMBL/GenBank/DDBJ whole genome shotgun (WGS) entry which is preliminary data.</text>
</comment>
<reference evidence="1" key="1">
    <citation type="submission" date="2021-07" db="EMBL/GenBank/DDBJ databases">
        <authorList>
            <person name="Catto M.A."/>
            <person name="Jacobson A."/>
            <person name="Kennedy G."/>
            <person name="Labadie P."/>
            <person name="Hunt B.G."/>
            <person name="Srinivasan R."/>
        </authorList>
    </citation>
    <scope>NUCLEOTIDE SEQUENCE</scope>
    <source>
        <strain evidence="1">PL_HMW_Pooled</strain>
        <tissue evidence="1">Head</tissue>
    </source>
</reference>
<accession>A0AAE1HPR8</accession>
<keyword evidence="2" id="KW-1185">Reference proteome</keyword>
<evidence type="ECO:0000313" key="2">
    <source>
        <dbReference type="Proteomes" id="UP001219518"/>
    </source>
</evidence>
<gene>
    <name evidence="1" type="ORF">KUF71_013342</name>
</gene>
<dbReference type="EMBL" id="JAHWGI010001215">
    <property type="protein sequence ID" value="KAK3925073.1"/>
    <property type="molecule type" value="Genomic_DNA"/>
</dbReference>
<dbReference type="AlphaFoldDB" id="A0AAE1HPR8"/>
<sequence>MDSPPAEAPPPREMSVFDLSCSDPGELQEEKAVALQEAQGAVRLINLYCYRDPAWGLELLQRAAPTVERLWVFGAREPHLRAVHAMPRLRRLYVHCNEDLDAAPPELGALPPVHSGLRWLCVYRLPRATLQSLLQAHAGTLEELVMWAGDRGEEEWPESCNDLHSLLGRCGLRALRRLVLRRWDWAYHHRREGCREQLAAVRAALPGVQQVLCGRCDHDHEPEEEC</sequence>
<dbReference type="InterPro" id="IPR032675">
    <property type="entry name" value="LRR_dom_sf"/>
</dbReference>
<dbReference type="Gene3D" id="3.80.10.10">
    <property type="entry name" value="Ribonuclease Inhibitor"/>
    <property type="match status" value="1"/>
</dbReference>
<organism evidence="1 2">
    <name type="scientific">Frankliniella fusca</name>
    <dbReference type="NCBI Taxonomy" id="407009"/>
    <lineage>
        <taxon>Eukaryota</taxon>
        <taxon>Metazoa</taxon>
        <taxon>Ecdysozoa</taxon>
        <taxon>Arthropoda</taxon>
        <taxon>Hexapoda</taxon>
        <taxon>Insecta</taxon>
        <taxon>Pterygota</taxon>
        <taxon>Neoptera</taxon>
        <taxon>Paraneoptera</taxon>
        <taxon>Thysanoptera</taxon>
        <taxon>Terebrantia</taxon>
        <taxon>Thripoidea</taxon>
        <taxon>Thripidae</taxon>
        <taxon>Frankliniella</taxon>
    </lineage>
</organism>
<proteinExistence type="predicted"/>
<evidence type="ECO:0000313" key="1">
    <source>
        <dbReference type="EMBL" id="KAK3925073.1"/>
    </source>
</evidence>
<protein>
    <submittedName>
        <fullName evidence="1">Dynein light chain 1, axonemal</fullName>
    </submittedName>
</protein>
<dbReference type="Proteomes" id="UP001219518">
    <property type="component" value="Unassembled WGS sequence"/>
</dbReference>